<dbReference type="EMBL" id="KZ302028">
    <property type="protein sequence ID" value="PFH49456.1"/>
    <property type="molecule type" value="Genomic_DNA"/>
</dbReference>
<evidence type="ECO:0000256" key="2">
    <source>
        <dbReference type="ARBA" id="ARBA00022737"/>
    </source>
</evidence>
<evidence type="ECO:0000259" key="7">
    <source>
        <dbReference type="PROSITE" id="PS50102"/>
    </source>
</evidence>
<dbReference type="PANTHER" id="PTHR48039:SF5">
    <property type="entry name" value="RNA-BINDING PROTEIN 28"/>
    <property type="match status" value="1"/>
</dbReference>
<feature type="region of interest" description="Disordered" evidence="6">
    <location>
        <begin position="223"/>
        <end position="250"/>
    </location>
</feature>
<dbReference type="AlphaFoldDB" id="A0A2A9NNY1"/>
<evidence type="ECO:0000256" key="3">
    <source>
        <dbReference type="ARBA" id="ARBA00022884"/>
    </source>
</evidence>
<evidence type="ECO:0000256" key="4">
    <source>
        <dbReference type="ARBA" id="ARBA00023242"/>
    </source>
</evidence>
<organism evidence="8 9">
    <name type="scientific">Amanita thiersii Skay4041</name>
    <dbReference type="NCBI Taxonomy" id="703135"/>
    <lineage>
        <taxon>Eukaryota</taxon>
        <taxon>Fungi</taxon>
        <taxon>Dikarya</taxon>
        <taxon>Basidiomycota</taxon>
        <taxon>Agaricomycotina</taxon>
        <taxon>Agaricomycetes</taxon>
        <taxon>Agaricomycetidae</taxon>
        <taxon>Agaricales</taxon>
        <taxon>Pluteineae</taxon>
        <taxon>Amanitaceae</taxon>
        <taxon>Amanita</taxon>
    </lineage>
</organism>
<dbReference type="GO" id="GO:0005730">
    <property type="term" value="C:nucleolus"/>
    <property type="evidence" value="ECO:0007669"/>
    <property type="project" value="TreeGrafter"/>
</dbReference>
<feature type="region of interest" description="Disordered" evidence="6">
    <location>
        <begin position="78"/>
        <end position="108"/>
    </location>
</feature>
<sequence length="347" mass="39181">MTHGEAGKLKEAGERAREKTDKRNMYLLREAALLLPSERRTNSYNTRRKLLKSNPSLYVSKTRLSIWQVSFALSAEELADPGGRPGDHDADKGHEEDNDVGITENPSKCANYKPKLKKLAHHKGGRVKQAKIVRQADRADPVMGKGRSRGYGFVEMHTHADALRVLRWANNNPDVHLLTIKWWREELESLIKVEKGKSKIKEGKAGEEEGGARLKRLMTELEKEKQKEGMDLRGGKEEDDGDGDGENKRNRGTLIVECSIENVQVVQRRNAIQKNKATRKDKSHQGTTMLDDCAPPRKGPFSKGRISQHRNEGHGKRGKRIRGPDDGVMVQQPSPKKKLKMSKPERN</sequence>
<dbReference type="OrthoDB" id="267048at2759"/>
<dbReference type="PANTHER" id="PTHR48039">
    <property type="entry name" value="RNA-BINDING MOTIF PROTEIN 14B"/>
    <property type="match status" value="1"/>
</dbReference>
<feature type="compositionally biased region" description="Basic and acidic residues" evidence="6">
    <location>
        <begin position="223"/>
        <end position="236"/>
    </location>
</feature>
<keyword evidence="2" id="KW-0677">Repeat</keyword>
<dbReference type="InterPro" id="IPR035979">
    <property type="entry name" value="RBD_domain_sf"/>
</dbReference>
<keyword evidence="9" id="KW-1185">Reference proteome</keyword>
<keyword evidence="3 5" id="KW-0694">RNA-binding</keyword>
<protein>
    <recommendedName>
        <fullName evidence="7">RRM domain-containing protein</fullName>
    </recommendedName>
</protein>
<reference evidence="8 9" key="1">
    <citation type="submission" date="2014-02" db="EMBL/GenBank/DDBJ databases">
        <title>Transposable element dynamics among asymbiotic and ectomycorrhizal Amanita fungi.</title>
        <authorList>
            <consortium name="DOE Joint Genome Institute"/>
            <person name="Hess J."/>
            <person name="Skrede I."/>
            <person name="Wolfe B."/>
            <person name="LaButti K."/>
            <person name="Ohm R.A."/>
            <person name="Grigoriev I.V."/>
            <person name="Pringle A."/>
        </authorList>
    </citation>
    <scope>NUCLEOTIDE SEQUENCE [LARGE SCALE GENOMIC DNA]</scope>
    <source>
        <strain evidence="8 9">SKay4041</strain>
    </source>
</reference>
<evidence type="ECO:0000256" key="5">
    <source>
        <dbReference type="PROSITE-ProRule" id="PRU00176"/>
    </source>
</evidence>
<dbReference type="InterPro" id="IPR000504">
    <property type="entry name" value="RRM_dom"/>
</dbReference>
<dbReference type="GO" id="GO:0003729">
    <property type="term" value="F:mRNA binding"/>
    <property type="evidence" value="ECO:0007669"/>
    <property type="project" value="TreeGrafter"/>
</dbReference>
<dbReference type="STRING" id="703135.A0A2A9NNY1"/>
<dbReference type="InterPro" id="IPR051945">
    <property type="entry name" value="RRM_MRD1_RNA_proc_ribogen"/>
</dbReference>
<gene>
    <name evidence="8" type="ORF">AMATHDRAFT_41521</name>
</gene>
<feature type="domain" description="RRM" evidence="7">
    <location>
        <begin position="98"/>
        <end position="185"/>
    </location>
</feature>
<evidence type="ECO:0000313" key="8">
    <source>
        <dbReference type="EMBL" id="PFH49456.1"/>
    </source>
</evidence>
<evidence type="ECO:0000256" key="6">
    <source>
        <dbReference type="SAM" id="MobiDB-lite"/>
    </source>
</evidence>
<keyword evidence="4" id="KW-0539">Nucleus</keyword>
<feature type="compositionally biased region" description="Basic and acidic residues" evidence="6">
    <location>
        <begin position="85"/>
        <end position="95"/>
    </location>
</feature>
<proteinExistence type="predicted"/>
<feature type="region of interest" description="Disordered" evidence="6">
    <location>
        <begin position="271"/>
        <end position="347"/>
    </location>
</feature>
<dbReference type="InterPro" id="IPR012677">
    <property type="entry name" value="Nucleotide-bd_a/b_plait_sf"/>
</dbReference>
<feature type="region of interest" description="Disordered" evidence="6">
    <location>
        <begin position="1"/>
        <end position="23"/>
    </location>
</feature>
<dbReference type="SUPFAM" id="SSF54928">
    <property type="entry name" value="RNA-binding domain, RBD"/>
    <property type="match status" value="1"/>
</dbReference>
<accession>A0A2A9NNY1</accession>
<dbReference type="Gene3D" id="3.30.70.330">
    <property type="match status" value="1"/>
</dbReference>
<comment type="subcellular location">
    <subcellularLocation>
        <location evidence="1">Nucleus</location>
    </subcellularLocation>
</comment>
<evidence type="ECO:0000313" key="9">
    <source>
        <dbReference type="Proteomes" id="UP000242287"/>
    </source>
</evidence>
<dbReference type="PROSITE" id="PS50102">
    <property type="entry name" value="RRM"/>
    <property type="match status" value="1"/>
</dbReference>
<dbReference type="Proteomes" id="UP000242287">
    <property type="component" value="Unassembled WGS sequence"/>
</dbReference>
<evidence type="ECO:0000256" key="1">
    <source>
        <dbReference type="ARBA" id="ARBA00004123"/>
    </source>
</evidence>
<name>A0A2A9NNY1_9AGAR</name>